<dbReference type="PANTHER" id="PTHR43877">
    <property type="entry name" value="AMINOALKYLPHOSPHONATE N-ACETYLTRANSFERASE-RELATED-RELATED"/>
    <property type="match status" value="1"/>
</dbReference>
<dbReference type="AlphaFoldDB" id="A0A3D9IN16"/>
<gene>
    <name evidence="4" type="ORF">DFP95_104119</name>
</gene>
<proteinExistence type="predicted"/>
<reference evidence="4 5" key="1">
    <citation type="submission" date="2018-07" db="EMBL/GenBank/DDBJ databases">
        <title>Genomic Encyclopedia of Type Strains, Phase III (KMG-III): the genomes of soil and plant-associated and newly described type strains.</title>
        <authorList>
            <person name="Whitman W."/>
        </authorList>
    </citation>
    <scope>NUCLEOTIDE SEQUENCE [LARGE SCALE GENOMIC DNA]</scope>
    <source>
        <strain evidence="4 5">CECT 8236</strain>
    </source>
</reference>
<dbReference type="CDD" id="cd04301">
    <property type="entry name" value="NAT_SF"/>
    <property type="match status" value="1"/>
</dbReference>
<dbReference type="InterPro" id="IPR000182">
    <property type="entry name" value="GNAT_dom"/>
</dbReference>
<dbReference type="SUPFAM" id="SSF55729">
    <property type="entry name" value="Acyl-CoA N-acyltransferases (Nat)"/>
    <property type="match status" value="1"/>
</dbReference>
<accession>A0A3D9IN16</accession>
<organism evidence="4 5">
    <name type="scientific">Cohnella lupini</name>
    <dbReference type="NCBI Taxonomy" id="1294267"/>
    <lineage>
        <taxon>Bacteria</taxon>
        <taxon>Bacillati</taxon>
        <taxon>Bacillota</taxon>
        <taxon>Bacilli</taxon>
        <taxon>Bacillales</taxon>
        <taxon>Paenibacillaceae</taxon>
        <taxon>Cohnella</taxon>
    </lineage>
</organism>
<keyword evidence="5" id="KW-1185">Reference proteome</keyword>
<evidence type="ECO:0000256" key="1">
    <source>
        <dbReference type="ARBA" id="ARBA00022679"/>
    </source>
</evidence>
<keyword evidence="4" id="KW-0689">Ribosomal protein</keyword>
<dbReference type="PROSITE" id="PS51186">
    <property type="entry name" value="GNAT"/>
    <property type="match status" value="1"/>
</dbReference>
<dbReference type="InterPro" id="IPR016181">
    <property type="entry name" value="Acyl_CoA_acyltransferase"/>
</dbReference>
<dbReference type="RefSeq" id="WP_115992416.1">
    <property type="nucleotide sequence ID" value="NZ_QRDY01000004.1"/>
</dbReference>
<feature type="domain" description="N-acetyltransferase" evidence="3">
    <location>
        <begin position="1"/>
        <end position="140"/>
    </location>
</feature>
<dbReference type="OrthoDB" id="1821130at2"/>
<dbReference type="GO" id="GO:0005840">
    <property type="term" value="C:ribosome"/>
    <property type="evidence" value="ECO:0007669"/>
    <property type="project" value="UniProtKB-KW"/>
</dbReference>
<dbReference type="Gene3D" id="3.40.630.30">
    <property type="match status" value="1"/>
</dbReference>
<evidence type="ECO:0000259" key="3">
    <source>
        <dbReference type="PROSITE" id="PS51186"/>
    </source>
</evidence>
<evidence type="ECO:0000313" key="5">
    <source>
        <dbReference type="Proteomes" id="UP000256869"/>
    </source>
</evidence>
<dbReference type="InterPro" id="IPR050832">
    <property type="entry name" value="Bact_Acetyltransf"/>
</dbReference>
<keyword evidence="2" id="KW-0012">Acyltransferase</keyword>
<protein>
    <submittedName>
        <fullName evidence="4">Ribosomal protein S18 acetylase RimI-like enzyme</fullName>
    </submittedName>
</protein>
<keyword evidence="4" id="KW-0687">Ribonucleoprotein</keyword>
<dbReference type="GO" id="GO:0016747">
    <property type="term" value="F:acyltransferase activity, transferring groups other than amino-acyl groups"/>
    <property type="evidence" value="ECO:0007669"/>
    <property type="project" value="InterPro"/>
</dbReference>
<dbReference type="EMBL" id="QRDY01000004">
    <property type="protein sequence ID" value="RED63125.1"/>
    <property type="molecule type" value="Genomic_DNA"/>
</dbReference>
<dbReference type="Proteomes" id="UP000256869">
    <property type="component" value="Unassembled WGS sequence"/>
</dbReference>
<name>A0A3D9IN16_9BACL</name>
<sequence length="140" mass="15878">MQIRSFQLSDYRSVAELLEEVLSEECCEETMGAFARQLSWDSELVLVAETAGNIAGVLIGTIDQQKGYVYRVAVRKDFRRQGVGRELVSTMNNRFRQRNVLKVLIAGDKHNELLRPFYDSLGLRPVDFVRLTQPLSIVAG</sequence>
<evidence type="ECO:0000256" key="2">
    <source>
        <dbReference type="ARBA" id="ARBA00023315"/>
    </source>
</evidence>
<comment type="caution">
    <text evidence="4">The sequence shown here is derived from an EMBL/GenBank/DDBJ whole genome shotgun (WGS) entry which is preliminary data.</text>
</comment>
<keyword evidence="1" id="KW-0808">Transferase</keyword>
<dbReference type="InterPro" id="IPR017255">
    <property type="entry name" value="AcTrfase_GNAT_prd"/>
</dbReference>
<evidence type="ECO:0000313" key="4">
    <source>
        <dbReference type="EMBL" id="RED63125.1"/>
    </source>
</evidence>
<dbReference type="PIRSF" id="PIRSF037663">
    <property type="entry name" value="Acetyltransf_GNAT_prd"/>
    <property type="match status" value="1"/>
</dbReference>
<dbReference type="Pfam" id="PF00583">
    <property type="entry name" value="Acetyltransf_1"/>
    <property type="match status" value="1"/>
</dbReference>